<dbReference type="PROSITE" id="PS50850">
    <property type="entry name" value="MFS"/>
    <property type="match status" value="1"/>
</dbReference>
<feature type="transmembrane region" description="Helical" evidence="8">
    <location>
        <begin position="309"/>
        <end position="335"/>
    </location>
</feature>
<evidence type="ECO:0000256" key="7">
    <source>
        <dbReference type="ARBA" id="ARBA00023136"/>
    </source>
</evidence>
<dbReference type="InterPro" id="IPR020846">
    <property type="entry name" value="MFS_dom"/>
</dbReference>
<keyword evidence="8" id="KW-0997">Cell inner membrane</keyword>
<evidence type="ECO:0000256" key="1">
    <source>
        <dbReference type="ARBA" id="ARBA00004651"/>
    </source>
</evidence>
<feature type="transmembrane region" description="Helical" evidence="8">
    <location>
        <begin position="252"/>
        <end position="270"/>
    </location>
</feature>
<feature type="transmembrane region" description="Helical" evidence="8">
    <location>
        <begin position="166"/>
        <end position="186"/>
    </location>
</feature>
<comment type="subcellular location">
    <subcellularLocation>
        <location evidence="8">Cell inner membrane</location>
        <topology evidence="8">Multi-pass membrane protein</topology>
    </subcellularLocation>
    <subcellularLocation>
        <location evidence="1">Cell membrane</location>
        <topology evidence="1">Multi-pass membrane protein</topology>
    </subcellularLocation>
</comment>
<name>A0A0R0C0Z8_9GAMM</name>
<feature type="transmembrane region" description="Helical" evidence="8">
    <location>
        <begin position="46"/>
        <end position="66"/>
    </location>
</feature>
<keyword evidence="4" id="KW-1003">Cell membrane</keyword>
<comment type="caution">
    <text evidence="10">The sequence shown here is derived from an EMBL/GenBank/DDBJ whole genome shotgun (WGS) entry which is preliminary data.</text>
</comment>
<dbReference type="GO" id="GO:0005886">
    <property type="term" value="C:plasma membrane"/>
    <property type="evidence" value="ECO:0007669"/>
    <property type="project" value="UniProtKB-SubCell"/>
</dbReference>
<dbReference type="PANTHER" id="PTHR23502:SF132">
    <property type="entry name" value="POLYAMINE TRANSPORTER 2-RELATED"/>
    <property type="match status" value="1"/>
</dbReference>
<feature type="transmembrane region" description="Helical" evidence="8">
    <location>
        <begin position="103"/>
        <end position="124"/>
    </location>
</feature>
<dbReference type="InterPro" id="IPR011701">
    <property type="entry name" value="MFS"/>
</dbReference>
<keyword evidence="11" id="KW-1185">Reference proteome</keyword>
<evidence type="ECO:0000256" key="6">
    <source>
        <dbReference type="ARBA" id="ARBA00022989"/>
    </source>
</evidence>
<gene>
    <name evidence="10" type="ORF">ABB25_02515</name>
</gene>
<dbReference type="NCBIfam" id="TIGR00710">
    <property type="entry name" value="efflux_Bcr_CflA"/>
    <property type="match status" value="1"/>
</dbReference>
<evidence type="ECO:0000313" key="10">
    <source>
        <dbReference type="EMBL" id="KRG59470.1"/>
    </source>
</evidence>
<dbReference type="EMBL" id="LDJH01000006">
    <property type="protein sequence ID" value="KRG59470.1"/>
    <property type="molecule type" value="Genomic_DNA"/>
</dbReference>
<reference evidence="10 11" key="1">
    <citation type="submission" date="2015-05" db="EMBL/GenBank/DDBJ databases">
        <title>Genome sequencing and analysis of members of genus Stenotrophomonas.</title>
        <authorList>
            <person name="Patil P.P."/>
            <person name="Midha S."/>
            <person name="Patil P.B."/>
        </authorList>
    </citation>
    <scope>NUCLEOTIDE SEQUENCE [LARGE SCALE GENOMIC DNA]</scope>
    <source>
        <strain evidence="10 11">DSM 17805</strain>
    </source>
</reference>
<feature type="transmembrane region" description="Helical" evidence="8">
    <location>
        <begin position="373"/>
        <end position="392"/>
    </location>
</feature>
<evidence type="ECO:0000256" key="5">
    <source>
        <dbReference type="ARBA" id="ARBA00022692"/>
    </source>
</evidence>
<evidence type="ECO:0000256" key="3">
    <source>
        <dbReference type="ARBA" id="ARBA00022448"/>
    </source>
</evidence>
<keyword evidence="6 8" id="KW-1133">Transmembrane helix</keyword>
<dbReference type="InterPro" id="IPR036259">
    <property type="entry name" value="MFS_trans_sf"/>
</dbReference>
<evidence type="ECO:0000313" key="11">
    <source>
        <dbReference type="Proteomes" id="UP000051254"/>
    </source>
</evidence>
<dbReference type="InterPro" id="IPR004812">
    <property type="entry name" value="Efflux_drug-R_Bcr/CmlA"/>
</dbReference>
<feature type="transmembrane region" description="Helical" evidence="8">
    <location>
        <begin position="78"/>
        <end position="97"/>
    </location>
</feature>
<feature type="transmembrane region" description="Helical" evidence="8">
    <location>
        <begin position="136"/>
        <end position="160"/>
    </location>
</feature>
<feature type="transmembrane region" description="Helical" evidence="8">
    <location>
        <begin position="216"/>
        <end position="240"/>
    </location>
</feature>
<dbReference type="RefSeq" id="WP_083488068.1">
    <property type="nucleotide sequence ID" value="NZ_LDJH01000006.1"/>
</dbReference>
<organism evidence="10 11">
    <name type="scientific">Stenotrophomonas koreensis</name>
    <dbReference type="NCBI Taxonomy" id="266128"/>
    <lineage>
        <taxon>Bacteria</taxon>
        <taxon>Pseudomonadati</taxon>
        <taxon>Pseudomonadota</taxon>
        <taxon>Gammaproteobacteria</taxon>
        <taxon>Lysobacterales</taxon>
        <taxon>Lysobacteraceae</taxon>
        <taxon>Stenotrophomonas</taxon>
    </lineage>
</organism>
<evidence type="ECO:0000259" key="9">
    <source>
        <dbReference type="PROSITE" id="PS50850"/>
    </source>
</evidence>
<evidence type="ECO:0000256" key="8">
    <source>
        <dbReference type="RuleBase" id="RU365088"/>
    </source>
</evidence>
<dbReference type="GO" id="GO:0042910">
    <property type="term" value="F:xenobiotic transmembrane transporter activity"/>
    <property type="evidence" value="ECO:0007669"/>
    <property type="project" value="InterPro"/>
</dbReference>
<keyword evidence="7 8" id="KW-0472">Membrane</keyword>
<feature type="transmembrane region" description="Helical" evidence="8">
    <location>
        <begin position="282"/>
        <end position="303"/>
    </location>
</feature>
<dbReference type="PANTHER" id="PTHR23502">
    <property type="entry name" value="MAJOR FACILITATOR SUPERFAMILY"/>
    <property type="match status" value="1"/>
</dbReference>
<evidence type="ECO:0000256" key="4">
    <source>
        <dbReference type="ARBA" id="ARBA00022475"/>
    </source>
</evidence>
<dbReference type="PATRIC" id="fig|266128.3.peg.2163"/>
<feature type="domain" description="Major facilitator superfamily (MFS) profile" evidence="9">
    <location>
        <begin position="12"/>
        <end position="396"/>
    </location>
</feature>
<protein>
    <recommendedName>
        <fullName evidence="8">Bcr/CflA family efflux transporter</fullName>
    </recommendedName>
</protein>
<proteinExistence type="inferred from homology"/>
<comment type="similarity">
    <text evidence="2 8">Belongs to the major facilitator superfamily. Bcr/CmlA family.</text>
</comment>
<dbReference type="CDD" id="cd17320">
    <property type="entry name" value="MFS_MdfA_MDR_like"/>
    <property type="match status" value="1"/>
</dbReference>
<accession>A0A0R0C0Z8</accession>
<evidence type="ECO:0000256" key="2">
    <source>
        <dbReference type="ARBA" id="ARBA00006236"/>
    </source>
</evidence>
<dbReference type="AlphaFoldDB" id="A0A0R0C0Z8"/>
<feature type="transmembrane region" description="Helical" evidence="8">
    <location>
        <begin position="347"/>
        <end position="367"/>
    </location>
</feature>
<dbReference type="SUPFAM" id="SSF103473">
    <property type="entry name" value="MFS general substrate transporter"/>
    <property type="match status" value="1"/>
</dbReference>
<feature type="transmembrane region" description="Helical" evidence="8">
    <location>
        <begin position="12"/>
        <end position="34"/>
    </location>
</feature>
<keyword evidence="5 8" id="KW-0812">Transmembrane</keyword>
<sequence>MHTAPSVSFRRIALLVAGLSMFGPFAIDAVFPAFPRIAQQFAVDKLALQQVISVYLLAYAVMSLVHGALSDALGRKRVIIGGLVVFIGASIGCALATDMTTLLVFRALQGMSAGVGYIIGRAVIRDLYAGDEAQRLMSQVSMIFSIAPAIAPIIGGWLLGWGNWPLIFWFLVAFSTVLLVVTMLWLPETHPPQARLELRPVALARDYWQIARNPRFLRLAGAGALSFGGLFLYIASAPAVIIDLLGMGERDFAWLFVPTIAGMSLGAWVSGRSAGRISGERAIAIGFALLALSVLWNVAYNLLVTVPQVPWAVLGLTLHAFGTALIFPVLTLRILDMYPRQRGSASSMQAFSVLVTNTVVAGVLSPVLSQHGLYLALGAAGFIAAGGCLWQLELRAIARSDKPVVDQGQ</sequence>
<dbReference type="STRING" id="266128.ABB25_02515"/>
<dbReference type="Proteomes" id="UP000051254">
    <property type="component" value="Unassembled WGS sequence"/>
</dbReference>
<dbReference type="GO" id="GO:0015385">
    <property type="term" value="F:sodium:proton antiporter activity"/>
    <property type="evidence" value="ECO:0007669"/>
    <property type="project" value="TreeGrafter"/>
</dbReference>
<dbReference type="Gene3D" id="1.20.1720.10">
    <property type="entry name" value="Multidrug resistance protein D"/>
    <property type="match status" value="1"/>
</dbReference>
<dbReference type="GO" id="GO:1990961">
    <property type="term" value="P:xenobiotic detoxification by transmembrane export across the plasma membrane"/>
    <property type="evidence" value="ECO:0007669"/>
    <property type="project" value="InterPro"/>
</dbReference>
<keyword evidence="3 8" id="KW-0813">Transport</keyword>
<dbReference type="Pfam" id="PF07690">
    <property type="entry name" value="MFS_1"/>
    <property type="match status" value="1"/>
</dbReference>